<dbReference type="SUPFAM" id="SSF53756">
    <property type="entry name" value="UDP-Glycosyltransferase/glycogen phosphorylase"/>
    <property type="match status" value="1"/>
</dbReference>
<proteinExistence type="predicted"/>
<evidence type="ECO:0000259" key="1">
    <source>
        <dbReference type="Pfam" id="PF00534"/>
    </source>
</evidence>
<dbReference type="InterPro" id="IPR050194">
    <property type="entry name" value="Glycosyltransferase_grp1"/>
</dbReference>
<dbReference type="RefSeq" id="WP_176005740.1">
    <property type="nucleotide sequence ID" value="NZ_JABWMI010000010.1"/>
</dbReference>
<dbReference type="CDD" id="cd03801">
    <property type="entry name" value="GT4_PimA-like"/>
    <property type="match status" value="1"/>
</dbReference>
<evidence type="ECO:0000313" key="2">
    <source>
        <dbReference type="EMBL" id="NYA70927.1"/>
    </source>
</evidence>
<dbReference type="Proteomes" id="UP000535020">
    <property type="component" value="Unassembled WGS sequence"/>
</dbReference>
<keyword evidence="2" id="KW-0808">Transferase</keyword>
<evidence type="ECO:0000313" key="3">
    <source>
        <dbReference type="Proteomes" id="UP000535020"/>
    </source>
</evidence>
<dbReference type="Pfam" id="PF00534">
    <property type="entry name" value="Glycos_transf_1"/>
    <property type="match status" value="1"/>
</dbReference>
<feature type="domain" description="Glycosyl transferase family 1" evidence="1">
    <location>
        <begin position="199"/>
        <end position="353"/>
    </location>
</feature>
<accession>A0A7Y8Y1Y8</accession>
<dbReference type="PANTHER" id="PTHR45947">
    <property type="entry name" value="SULFOQUINOVOSYL TRANSFERASE SQD2"/>
    <property type="match status" value="1"/>
</dbReference>
<keyword evidence="3" id="KW-1185">Reference proteome</keyword>
<dbReference type="AlphaFoldDB" id="A0A7Y8Y1Y8"/>
<gene>
    <name evidence="2" type="ORF">HZF10_08355</name>
</gene>
<reference evidence="2 3" key="1">
    <citation type="submission" date="2020-07" db="EMBL/GenBank/DDBJ databases">
        <authorList>
            <person name="Sun Q."/>
        </authorList>
    </citation>
    <scope>NUCLEOTIDE SEQUENCE [LARGE SCALE GENOMIC DNA]</scope>
    <source>
        <strain evidence="2 3">MAH-1</strain>
    </source>
</reference>
<dbReference type="Gene3D" id="3.40.50.2000">
    <property type="entry name" value="Glycogen Phosphorylase B"/>
    <property type="match status" value="2"/>
</dbReference>
<dbReference type="InterPro" id="IPR001296">
    <property type="entry name" value="Glyco_trans_1"/>
</dbReference>
<name>A0A7Y8Y1Y8_9FLAO</name>
<dbReference type="GO" id="GO:0016757">
    <property type="term" value="F:glycosyltransferase activity"/>
    <property type="evidence" value="ECO:0007669"/>
    <property type="project" value="InterPro"/>
</dbReference>
<organism evidence="2 3">
    <name type="scientific">Flavobacterium agri</name>
    <dbReference type="NCBI Taxonomy" id="2743471"/>
    <lineage>
        <taxon>Bacteria</taxon>
        <taxon>Pseudomonadati</taxon>
        <taxon>Bacteroidota</taxon>
        <taxon>Flavobacteriia</taxon>
        <taxon>Flavobacteriales</taxon>
        <taxon>Flavobacteriaceae</taxon>
        <taxon>Flavobacterium</taxon>
    </lineage>
</organism>
<comment type="caution">
    <text evidence="2">The sequence shown here is derived from an EMBL/GenBank/DDBJ whole genome shotgun (WGS) entry which is preliminary data.</text>
</comment>
<sequence length="374" mass="41923">MRFAIITHVPHHFSDSRYFAYGPYVREMNIWGDFVDDIEIVAPLLDSAPGAIDLAYSHPKIAFTEIAAFNLIGFSNKLKAVFLFPIIAARIFKVMAKADHIHLRCPGNIGLIGCLVQIFFPSKPKTAKYAGNWDPSSAQPWSYRLQKYILNNTSLTKNMQVLVYGDWKGDSKNIKPFFTASYSEGDKTDVPMRSFDSGVKFLFVGSLAPGKQPMYALKLAQKIGQSGIDVKIDFYGEGKERQSLETYISENQLQQLAELKGNRNEAEVREAYKHSHFVLLPSKSEGWPKVVAEAMFWGSVAAATAVSCVPQMLADGSRGILLTGDIDRDASQILNLISNTDSYQKISINGTQWSRTYTLDRFRSEIKHLLDEKV</sequence>
<dbReference type="EMBL" id="JACBJI010000003">
    <property type="protein sequence ID" value="NYA70927.1"/>
    <property type="molecule type" value="Genomic_DNA"/>
</dbReference>
<dbReference type="PANTHER" id="PTHR45947:SF3">
    <property type="entry name" value="SULFOQUINOVOSYL TRANSFERASE SQD2"/>
    <property type="match status" value="1"/>
</dbReference>
<protein>
    <submittedName>
        <fullName evidence="2">Glycosyltransferase</fullName>
    </submittedName>
</protein>